<sequence length="291" mass="33065">MPSALFPALLWLFLPIASSRHLDNPTDPLPSSNTPRFILYRIYGNDLPPMQSFGQNAANLAFILASEAALPDCEKRWLVNRIVIQTERDKIMALFRQHGVSEKAVIERRLDWEEAADDGGEMVLLDVGVGEGHRHRGVPLEKHLRMFNHIVQLNQARNVVLQEGRELLEHSSGRWVLVFDGGLFVTLPMWNEIVKLADLAQQTEGGGYPFLHIPMYRLNEPQSPDWLNAQTDFVSVETRVTPNDNRGVYSSERFLEGSLAFHADTHSLFDVNKGYNDRSKMELIHEQSALQ</sequence>
<dbReference type="EMBL" id="CDMY01000802">
    <property type="protein sequence ID" value="CEM34060.1"/>
    <property type="molecule type" value="Genomic_DNA"/>
</dbReference>
<evidence type="ECO:0000313" key="3">
    <source>
        <dbReference type="Proteomes" id="UP000041254"/>
    </source>
</evidence>
<feature type="chain" id="PRO_5005190473" evidence="1">
    <location>
        <begin position="20"/>
        <end position="291"/>
    </location>
</feature>
<gene>
    <name evidence="2" type="ORF">Vbra_10290</name>
</gene>
<name>A0A0G4GTL3_VITBC</name>
<organism evidence="2 3">
    <name type="scientific">Vitrella brassicaformis (strain CCMP3155)</name>
    <dbReference type="NCBI Taxonomy" id="1169540"/>
    <lineage>
        <taxon>Eukaryota</taxon>
        <taxon>Sar</taxon>
        <taxon>Alveolata</taxon>
        <taxon>Colpodellida</taxon>
        <taxon>Vitrellaceae</taxon>
        <taxon>Vitrella</taxon>
    </lineage>
</organism>
<dbReference type="VEuPathDB" id="CryptoDB:Vbra_10290"/>
<reference evidence="2 3" key="1">
    <citation type="submission" date="2014-11" db="EMBL/GenBank/DDBJ databases">
        <authorList>
            <person name="Zhu J."/>
            <person name="Qi W."/>
            <person name="Song R."/>
        </authorList>
    </citation>
    <scope>NUCLEOTIDE SEQUENCE [LARGE SCALE GENOMIC DNA]</scope>
</reference>
<keyword evidence="3" id="KW-1185">Reference proteome</keyword>
<proteinExistence type="predicted"/>
<evidence type="ECO:0000313" key="2">
    <source>
        <dbReference type="EMBL" id="CEM34060.1"/>
    </source>
</evidence>
<dbReference type="Proteomes" id="UP000041254">
    <property type="component" value="Unassembled WGS sequence"/>
</dbReference>
<dbReference type="InParanoid" id="A0A0G4GTL3"/>
<feature type="signal peptide" evidence="1">
    <location>
        <begin position="1"/>
        <end position="19"/>
    </location>
</feature>
<dbReference type="AlphaFoldDB" id="A0A0G4GTL3"/>
<keyword evidence="1" id="KW-0732">Signal</keyword>
<protein>
    <submittedName>
        <fullName evidence="2">Uncharacterized protein</fullName>
    </submittedName>
</protein>
<accession>A0A0G4GTL3</accession>
<evidence type="ECO:0000256" key="1">
    <source>
        <dbReference type="SAM" id="SignalP"/>
    </source>
</evidence>
<dbReference type="OrthoDB" id="2013062at2759"/>